<reference evidence="2" key="1">
    <citation type="journal article" date="2015" name="Nature">
        <title>Complex archaea that bridge the gap between prokaryotes and eukaryotes.</title>
        <authorList>
            <person name="Spang A."/>
            <person name="Saw J.H."/>
            <person name="Jorgensen S.L."/>
            <person name="Zaremba-Niedzwiedzka K."/>
            <person name="Martijn J."/>
            <person name="Lind A.E."/>
            <person name="van Eijk R."/>
            <person name="Schleper C."/>
            <person name="Guy L."/>
            <person name="Ettema T.J."/>
        </authorList>
    </citation>
    <scope>NUCLEOTIDE SEQUENCE</scope>
</reference>
<evidence type="ECO:0000256" key="1">
    <source>
        <dbReference type="SAM" id="MobiDB-lite"/>
    </source>
</evidence>
<gene>
    <name evidence="2" type="ORF">LCGC14_0477390</name>
</gene>
<feature type="region of interest" description="Disordered" evidence="1">
    <location>
        <begin position="1"/>
        <end position="39"/>
    </location>
</feature>
<accession>A0A0F9VJ09</accession>
<proteinExistence type="predicted"/>
<organism evidence="2">
    <name type="scientific">marine sediment metagenome</name>
    <dbReference type="NCBI Taxonomy" id="412755"/>
    <lineage>
        <taxon>unclassified sequences</taxon>
        <taxon>metagenomes</taxon>
        <taxon>ecological metagenomes</taxon>
    </lineage>
</organism>
<feature type="compositionally biased region" description="Basic and acidic residues" evidence="1">
    <location>
        <begin position="23"/>
        <end position="39"/>
    </location>
</feature>
<dbReference type="AlphaFoldDB" id="A0A0F9VJ09"/>
<dbReference type="EMBL" id="LAZR01000515">
    <property type="protein sequence ID" value="KKN65803.1"/>
    <property type="molecule type" value="Genomic_DNA"/>
</dbReference>
<name>A0A0F9VJ09_9ZZZZ</name>
<comment type="caution">
    <text evidence="2">The sequence shown here is derived from an EMBL/GenBank/DDBJ whole genome shotgun (WGS) entry which is preliminary data.</text>
</comment>
<evidence type="ECO:0000313" key="2">
    <source>
        <dbReference type="EMBL" id="KKN65803.1"/>
    </source>
</evidence>
<protein>
    <submittedName>
        <fullName evidence="2">Uncharacterized protein</fullName>
    </submittedName>
</protein>
<sequence length="39" mass="4393">MGKRKKTGLGKSGFGKVLKRKKGESIKKLAKRQTKEFSK</sequence>